<keyword evidence="8" id="KW-1185">Reference proteome</keyword>
<reference evidence="7 8" key="1">
    <citation type="submission" date="2016-08" db="EMBL/GenBank/DDBJ databases">
        <authorList>
            <consortium name="Lentinula edodes genome sequencing consortium"/>
            <person name="Sakamoto Y."/>
            <person name="Nakade K."/>
            <person name="Sato S."/>
            <person name="Yoshida Y."/>
            <person name="Miyazaki K."/>
            <person name="Natsume S."/>
            <person name="Konno N."/>
        </authorList>
    </citation>
    <scope>NUCLEOTIDE SEQUENCE [LARGE SCALE GENOMIC DNA]</scope>
    <source>
        <strain evidence="7 8">NBRC 111202</strain>
    </source>
</reference>
<accession>A0A1Q3DUL7</accession>
<dbReference type="SUPFAM" id="SSF51905">
    <property type="entry name" value="FAD/NAD(P)-binding domain"/>
    <property type="match status" value="1"/>
</dbReference>
<comment type="caution">
    <text evidence="7">The sequence shown here is derived from an EMBL/GenBank/DDBJ whole genome shotgun (WGS) entry which is preliminary data.</text>
</comment>
<keyword evidence="5" id="KW-0503">Monooxygenase</keyword>
<dbReference type="InterPro" id="IPR036188">
    <property type="entry name" value="FAD/NAD-bd_sf"/>
</dbReference>
<dbReference type="Proteomes" id="UP000188533">
    <property type="component" value="Unassembled WGS sequence"/>
</dbReference>
<evidence type="ECO:0000313" key="8">
    <source>
        <dbReference type="Proteomes" id="UP000188533"/>
    </source>
</evidence>
<comment type="similarity">
    <text evidence="1">Belongs to the paxM FAD-dependent monooxygenase family.</text>
</comment>
<dbReference type="InterPro" id="IPR050493">
    <property type="entry name" value="FAD-dep_Monooxygenase_BioMet"/>
</dbReference>
<evidence type="ECO:0000256" key="4">
    <source>
        <dbReference type="ARBA" id="ARBA00023002"/>
    </source>
</evidence>
<dbReference type="PANTHER" id="PTHR13789:SF309">
    <property type="entry name" value="PUTATIVE (AFU_ORTHOLOGUE AFUA_6G14510)-RELATED"/>
    <property type="match status" value="1"/>
</dbReference>
<gene>
    <name evidence="7" type="ORF">LENED_000069</name>
</gene>
<evidence type="ECO:0000313" key="7">
    <source>
        <dbReference type="EMBL" id="GAV98677.1"/>
    </source>
</evidence>
<dbReference type="PRINTS" id="PR00420">
    <property type="entry name" value="RNGMNOXGNASE"/>
</dbReference>
<dbReference type="STRING" id="5353.A0A1Q3DUL7"/>
<proteinExistence type="inferred from homology"/>
<keyword evidence="2" id="KW-0285">Flavoprotein</keyword>
<dbReference type="PANTHER" id="PTHR13789">
    <property type="entry name" value="MONOOXYGENASE"/>
    <property type="match status" value="1"/>
</dbReference>
<evidence type="ECO:0000256" key="3">
    <source>
        <dbReference type="ARBA" id="ARBA00022827"/>
    </source>
</evidence>
<dbReference type="EMBL" id="BDGU01000002">
    <property type="protein sequence ID" value="GAV98677.1"/>
    <property type="molecule type" value="Genomic_DNA"/>
</dbReference>
<dbReference type="Gene3D" id="3.50.50.60">
    <property type="entry name" value="FAD/NAD(P)-binding domain"/>
    <property type="match status" value="1"/>
</dbReference>
<protein>
    <submittedName>
        <fullName evidence="7">FAD NADP-binding domain-containing protein</fullName>
    </submittedName>
</protein>
<feature type="domain" description="FAD-binding" evidence="6">
    <location>
        <begin position="6"/>
        <end position="329"/>
    </location>
</feature>
<evidence type="ECO:0000259" key="6">
    <source>
        <dbReference type="Pfam" id="PF01494"/>
    </source>
</evidence>
<dbReference type="InterPro" id="IPR002938">
    <property type="entry name" value="FAD-bd"/>
</dbReference>
<reference evidence="7 8" key="2">
    <citation type="submission" date="2017-02" db="EMBL/GenBank/DDBJ databases">
        <title>A genome survey and senescence transcriptome analysis in Lentinula edodes.</title>
        <authorList>
            <person name="Sakamoto Y."/>
            <person name="Nakade K."/>
            <person name="Sato S."/>
            <person name="Yoshida Y."/>
            <person name="Miyazaki K."/>
            <person name="Natsume S."/>
            <person name="Konno N."/>
        </authorList>
    </citation>
    <scope>NUCLEOTIDE SEQUENCE [LARGE SCALE GENOMIC DNA]</scope>
    <source>
        <strain evidence="7 8">NBRC 111202</strain>
    </source>
</reference>
<organism evidence="7 8">
    <name type="scientific">Lentinula edodes</name>
    <name type="common">Shiitake mushroom</name>
    <name type="synonym">Lentinus edodes</name>
    <dbReference type="NCBI Taxonomy" id="5353"/>
    <lineage>
        <taxon>Eukaryota</taxon>
        <taxon>Fungi</taxon>
        <taxon>Dikarya</taxon>
        <taxon>Basidiomycota</taxon>
        <taxon>Agaricomycotina</taxon>
        <taxon>Agaricomycetes</taxon>
        <taxon>Agaricomycetidae</taxon>
        <taxon>Agaricales</taxon>
        <taxon>Marasmiineae</taxon>
        <taxon>Omphalotaceae</taxon>
        <taxon>Lentinula</taxon>
    </lineage>
</organism>
<dbReference type="GO" id="GO:0004497">
    <property type="term" value="F:monooxygenase activity"/>
    <property type="evidence" value="ECO:0007669"/>
    <property type="project" value="UniProtKB-KW"/>
</dbReference>
<name>A0A1Q3DUL7_LENED</name>
<evidence type="ECO:0000256" key="1">
    <source>
        <dbReference type="ARBA" id="ARBA00007992"/>
    </source>
</evidence>
<dbReference type="Pfam" id="PF01494">
    <property type="entry name" value="FAD_binding_3"/>
    <property type="match status" value="1"/>
</dbReference>
<keyword evidence="3" id="KW-0274">FAD</keyword>
<keyword evidence="4" id="KW-0560">Oxidoreductase</keyword>
<dbReference type="GO" id="GO:0071949">
    <property type="term" value="F:FAD binding"/>
    <property type="evidence" value="ECO:0007669"/>
    <property type="project" value="InterPro"/>
</dbReference>
<dbReference type="AlphaFoldDB" id="A0A1Q3DUL7"/>
<sequence length="503" mass="55519">MAKSKSVIIIGCGIAGPVLAMLLKHKGFDPVIYERHTEIQNAGLILGVSPQTLKVLNILGLAEGAISLGHQVQQLITRSQLTQEILGSRDVSPISQKLGWPMVLVVKRTLYCQYLYDSAVGRGIPVYFGKKVVGVDESESGDRVSAVFEDGMTAEGDLLVGCDGLHSAVRNALFGKEDPRFMGLVQIGGFSPTPESLRNDSKPTGFQIYGDGAHFIGMPVSDTEMVWATTLPSPNEAKEDWQRRSPDETRDMINGLPVSRWENGVEEVIRGTTFITRYGLYDRPVLDTWHKGRSVLVGDAAHPTSPHMGQGANQALEDCYHLVRLLCKSPNLRTSDKLTSNDIETALTQYEHLRIDIVKKTVALAAEEGNRRVISGKKACEERDEMLRNGGGSNPERLKLQMELIQGPSINLGNPESRHRRAGIIVRAGDNNISTPNGALNSGSCVYINQAYTKNIKKARLVESRVECQEESGSLKNRKRIHTLLRILELERTQTQCWQCPKE</sequence>
<evidence type="ECO:0000256" key="2">
    <source>
        <dbReference type="ARBA" id="ARBA00022630"/>
    </source>
</evidence>
<evidence type="ECO:0000256" key="5">
    <source>
        <dbReference type="ARBA" id="ARBA00023033"/>
    </source>
</evidence>